<gene>
    <name evidence="11" type="ORF">RJ641_017562</name>
</gene>
<dbReference type="InterPro" id="IPR001841">
    <property type="entry name" value="Znf_RING"/>
</dbReference>
<dbReference type="GO" id="GO:0005634">
    <property type="term" value="C:nucleus"/>
    <property type="evidence" value="ECO:0007669"/>
    <property type="project" value="TreeGrafter"/>
</dbReference>
<dbReference type="PANTHER" id="PTHR22937:SF222">
    <property type="entry name" value="RING-TYPE E3 UBIQUITIN TRANSFERASE"/>
    <property type="match status" value="1"/>
</dbReference>
<evidence type="ECO:0000259" key="10">
    <source>
        <dbReference type="PROSITE" id="PS50089"/>
    </source>
</evidence>
<evidence type="ECO:0000256" key="2">
    <source>
        <dbReference type="ARBA" id="ARBA00012483"/>
    </source>
</evidence>
<proteinExistence type="predicted"/>
<dbReference type="AlphaFoldDB" id="A0AAN8Z0P9"/>
<evidence type="ECO:0000313" key="12">
    <source>
        <dbReference type="Proteomes" id="UP001370490"/>
    </source>
</evidence>
<dbReference type="Pfam" id="PF13639">
    <property type="entry name" value="zf-RING_2"/>
    <property type="match status" value="1"/>
</dbReference>
<dbReference type="SMART" id="SM00184">
    <property type="entry name" value="RING"/>
    <property type="match status" value="1"/>
</dbReference>
<dbReference type="Proteomes" id="UP001370490">
    <property type="component" value="Unassembled WGS sequence"/>
</dbReference>
<evidence type="ECO:0000256" key="6">
    <source>
        <dbReference type="ARBA" id="ARBA00022786"/>
    </source>
</evidence>
<evidence type="ECO:0000256" key="9">
    <source>
        <dbReference type="SAM" id="MobiDB-lite"/>
    </source>
</evidence>
<keyword evidence="6" id="KW-0833">Ubl conjugation pathway</keyword>
<evidence type="ECO:0000256" key="4">
    <source>
        <dbReference type="ARBA" id="ARBA00022723"/>
    </source>
</evidence>
<dbReference type="Gene3D" id="3.30.40.10">
    <property type="entry name" value="Zinc/RING finger domain, C3HC4 (zinc finger)"/>
    <property type="match status" value="1"/>
</dbReference>
<evidence type="ECO:0000256" key="7">
    <source>
        <dbReference type="ARBA" id="ARBA00022833"/>
    </source>
</evidence>
<dbReference type="GO" id="GO:0061630">
    <property type="term" value="F:ubiquitin protein ligase activity"/>
    <property type="evidence" value="ECO:0007669"/>
    <property type="project" value="UniProtKB-EC"/>
</dbReference>
<dbReference type="InterPro" id="IPR013083">
    <property type="entry name" value="Znf_RING/FYVE/PHD"/>
</dbReference>
<evidence type="ECO:0000256" key="1">
    <source>
        <dbReference type="ARBA" id="ARBA00000900"/>
    </source>
</evidence>
<comment type="catalytic activity">
    <reaction evidence="1">
        <text>S-ubiquitinyl-[E2 ubiquitin-conjugating enzyme]-L-cysteine + [acceptor protein]-L-lysine = [E2 ubiquitin-conjugating enzyme]-L-cysteine + N(6)-ubiquitinyl-[acceptor protein]-L-lysine.</text>
        <dbReference type="EC" id="2.3.2.27"/>
    </reaction>
</comment>
<accession>A0AAN8Z0P9</accession>
<comment type="caution">
    <text evidence="11">The sequence shown here is derived from an EMBL/GenBank/DDBJ whole genome shotgun (WGS) entry which is preliminary data.</text>
</comment>
<evidence type="ECO:0000256" key="8">
    <source>
        <dbReference type="PROSITE-ProRule" id="PRU00175"/>
    </source>
</evidence>
<dbReference type="InterPro" id="IPR045191">
    <property type="entry name" value="MBR1/2-like"/>
</dbReference>
<evidence type="ECO:0000256" key="3">
    <source>
        <dbReference type="ARBA" id="ARBA00022679"/>
    </source>
</evidence>
<keyword evidence="7" id="KW-0862">Zinc</keyword>
<dbReference type="SUPFAM" id="SSF57850">
    <property type="entry name" value="RING/U-box"/>
    <property type="match status" value="1"/>
</dbReference>
<dbReference type="PANTHER" id="PTHR22937">
    <property type="entry name" value="E3 UBIQUITIN-PROTEIN LIGASE RNF165"/>
    <property type="match status" value="1"/>
</dbReference>
<dbReference type="GO" id="GO:0008270">
    <property type="term" value="F:zinc ion binding"/>
    <property type="evidence" value="ECO:0007669"/>
    <property type="project" value="UniProtKB-KW"/>
</dbReference>
<dbReference type="PROSITE" id="PS50089">
    <property type="entry name" value="ZF_RING_2"/>
    <property type="match status" value="1"/>
</dbReference>
<organism evidence="11 12">
    <name type="scientific">Dillenia turbinata</name>
    <dbReference type="NCBI Taxonomy" id="194707"/>
    <lineage>
        <taxon>Eukaryota</taxon>
        <taxon>Viridiplantae</taxon>
        <taxon>Streptophyta</taxon>
        <taxon>Embryophyta</taxon>
        <taxon>Tracheophyta</taxon>
        <taxon>Spermatophyta</taxon>
        <taxon>Magnoliopsida</taxon>
        <taxon>eudicotyledons</taxon>
        <taxon>Gunneridae</taxon>
        <taxon>Pentapetalae</taxon>
        <taxon>Dilleniales</taxon>
        <taxon>Dilleniaceae</taxon>
        <taxon>Dillenia</taxon>
    </lineage>
</organism>
<keyword evidence="12" id="KW-1185">Reference proteome</keyword>
<name>A0AAN8Z0P9_9MAGN</name>
<protein>
    <recommendedName>
        <fullName evidence="2">RING-type E3 ubiquitin transferase</fullName>
        <ecNumber evidence="2">2.3.2.27</ecNumber>
    </recommendedName>
</protein>
<reference evidence="11 12" key="1">
    <citation type="submission" date="2023-12" db="EMBL/GenBank/DDBJ databases">
        <title>A high-quality genome assembly for Dillenia turbinata (Dilleniales).</title>
        <authorList>
            <person name="Chanderbali A."/>
        </authorList>
    </citation>
    <scope>NUCLEOTIDE SEQUENCE [LARGE SCALE GENOMIC DNA]</scope>
    <source>
        <strain evidence="11">LSX21</strain>
        <tissue evidence="11">Leaf</tissue>
    </source>
</reference>
<feature type="domain" description="RING-type" evidence="10">
    <location>
        <begin position="244"/>
        <end position="285"/>
    </location>
</feature>
<sequence>MDMTQNQTSDRQRTRRRPRQPDANPNSDGGENSNVQAPNPGVTMERFPRRVRTRYGDYAQGIPPTAYSYHYHLQRTYGGSHTYIAGEHYVHVFGSTSSLGGNLGWPSFPGVGLPFPQGIYALGGGPSQIASRPAPLPYYQQTGTHSNSAIPLAEIQNFRHQQQPQTQHALPIPHPQHSNELLALGEPLEDQEFNIDSFTYEDLLGLQDSIGDVDTGLSQEDITRLLVTRSFSASSGTGQSSEICVICQEEYEDKETVGALLCAHEFHANCIGEWLRRKNTCPICKGTGLPTGRASE</sequence>
<evidence type="ECO:0000256" key="5">
    <source>
        <dbReference type="ARBA" id="ARBA00022771"/>
    </source>
</evidence>
<keyword evidence="3" id="KW-0808">Transferase</keyword>
<evidence type="ECO:0000313" key="11">
    <source>
        <dbReference type="EMBL" id="KAK6919140.1"/>
    </source>
</evidence>
<dbReference type="EC" id="2.3.2.27" evidence="2"/>
<dbReference type="CDD" id="cd16454">
    <property type="entry name" value="RING-H2_PA-TM-RING"/>
    <property type="match status" value="1"/>
</dbReference>
<feature type="compositionally biased region" description="Polar residues" evidence="9">
    <location>
        <begin position="23"/>
        <end position="37"/>
    </location>
</feature>
<keyword evidence="4" id="KW-0479">Metal-binding</keyword>
<feature type="region of interest" description="Disordered" evidence="9">
    <location>
        <begin position="1"/>
        <end position="46"/>
    </location>
</feature>
<keyword evidence="5 8" id="KW-0863">Zinc-finger</keyword>
<dbReference type="EMBL" id="JBAMMX010000022">
    <property type="protein sequence ID" value="KAK6919140.1"/>
    <property type="molecule type" value="Genomic_DNA"/>
</dbReference>